<dbReference type="CDD" id="cd02230">
    <property type="entry name" value="cupin_HP0902-like"/>
    <property type="match status" value="1"/>
</dbReference>
<dbReference type="EMBL" id="UARK01000001">
    <property type="protein sequence ID" value="SPW24505.1"/>
    <property type="molecule type" value="Genomic_DNA"/>
</dbReference>
<dbReference type="PANTHER" id="PTHR37694">
    <property type="entry name" value="SLR8022 PROTEIN"/>
    <property type="match status" value="1"/>
</dbReference>
<dbReference type="RefSeq" id="WP_005526696.1">
    <property type="nucleotide sequence ID" value="NZ_CP050134.2"/>
</dbReference>
<comment type="caution">
    <text evidence="2">The sequence shown here is derived from an EMBL/GenBank/DDBJ whole genome shotgun (WGS) entry which is preliminary data.</text>
</comment>
<dbReference type="AlphaFoldDB" id="A0A6H9XD71"/>
<dbReference type="InterPro" id="IPR011051">
    <property type="entry name" value="RmlC_Cupin_sf"/>
</dbReference>
<organism evidence="2 3">
    <name type="scientific">Corynebacterium matruchotii</name>
    <dbReference type="NCBI Taxonomy" id="43768"/>
    <lineage>
        <taxon>Bacteria</taxon>
        <taxon>Bacillati</taxon>
        <taxon>Actinomycetota</taxon>
        <taxon>Actinomycetes</taxon>
        <taxon>Mycobacteriales</taxon>
        <taxon>Corynebacteriaceae</taxon>
        <taxon>Corynebacterium</taxon>
    </lineage>
</organism>
<accession>A0A6H9XD71</accession>
<evidence type="ECO:0000313" key="2">
    <source>
        <dbReference type="EMBL" id="SPW24505.1"/>
    </source>
</evidence>
<dbReference type="Pfam" id="PF07883">
    <property type="entry name" value="Cupin_2"/>
    <property type="match status" value="1"/>
</dbReference>
<dbReference type="Proteomes" id="UP000249886">
    <property type="component" value="Unassembled WGS sequence"/>
</dbReference>
<evidence type="ECO:0000259" key="1">
    <source>
        <dbReference type="Pfam" id="PF07883"/>
    </source>
</evidence>
<sequence>MTTTPVSQSGVYTNTYTDLPISKEATTSRVLVNNDVLRHVMFTMDAGQVLTEHTSTRAVIINILEGRFRFTINGKDNEVVPGDVIYLAPNDPHAVEALEPSRMSLTLVVV</sequence>
<feature type="domain" description="Cupin type-2" evidence="1">
    <location>
        <begin position="41"/>
        <end position="108"/>
    </location>
</feature>
<name>A0A6H9XD71_9CORY</name>
<reference evidence="2 3" key="1">
    <citation type="submission" date="2018-06" db="EMBL/GenBank/DDBJ databases">
        <authorList>
            <consortium name="Pathogen Informatics"/>
            <person name="Doyle S."/>
        </authorList>
    </citation>
    <scope>NUCLEOTIDE SEQUENCE [LARGE SCALE GENOMIC DNA]</scope>
    <source>
        <strain evidence="2 3">NCTC10254</strain>
    </source>
</reference>
<gene>
    <name evidence="2" type="ORF">NCTC10254_00886</name>
</gene>
<dbReference type="Gene3D" id="2.60.120.10">
    <property type="entry name" value="Jelly Rolls"/>
    <property type="match status" value="1"/>
</dbReference>
<dbReference type="InterPro" id="IPR013096">
    <property type="entry name" value="Cupin_2"/>
</dbReference>
<dbReference type="SUPFAM" id="SSF51182">
    <property type="entry name" value="RmlC-like cupins"/>
    <property type="match status" value="1"/>
</dbReference>
<protein>
    <submittedName>
        <fullName evidence="2">Cupin domain</fullName>
    </submittedName>
</protein>
<proteinExistence type="predicted"/>
<dbReference type="InterPro" id="IPR014710">
    <property type="entry name" value="RmlC-like_jellyroll"/>
</dbReference>
<evidence type="ECO:0000313" key="3">
    <source>
        <dbReference type="Proteomes" id="UP000249886"/>
    </source>
</evidence>
<dbReference type="PANTHER" id="PTHR37694:SF1">
    <property type="entry name" value="SLR8022 PROTEIN"/>
    <property type="match status" value="1"/>
</dbReference>
<dbReference type="GeneID" id="84574681"/>